<evidence type="ECO:0000313" key="6">
    <source>
        <dbReference type="Proteomes" id="UP000326757"/>
    </source>
</evidence>
<feature type="compositionally biased region" description="Polar residues" evidence="3">
    <location>
        <begin position="129"/>
        <end position="138"/>
    </location>
</feature>
<comment type="caution">
    <text evidence="5">The sequence shown here is derived from an EMBL/GenBank/DDBJ whole genome shotgun (WGS) entry which is preliminary data.</text>
</comment>
<dbReference type="GO" id="GO:0090575">
    <property type="term" value="C:RNA polymerase II transcription regulator complex"/>
    <property type="evidence" value="ECO:0007669"/>
    <property type="project" value="TreeGrafter"/>
</dbReference>
<accession>A0A5N6K758</accession>
<dbReference type="SUPFAM" id="SSF57959">
    <property type="entry name" value="Leucine zipper domain"/>
    <property type="match status" value="1"/>
</dbReference>
<feature type="compositionally biased region" description="Basic and acidic residues" evidence="3">
    <location>
        <begin position="106"/>
        <end position="117"/>
    </location>
</feature>
<dbReference type="GO" id="GO:0001228">
    <property type="term" value="F:DNA-binding transcription activator activity, RNA polymerase II-specific"/>
    <property type="evidence" value="ECO:0007669"/>
    <property type="project" value="TreeGrafter"/>
</dbReference>
<dbReference type="AlphaFoldDB" id="A0A5N6K758"/>
<feature type="domain" description="BZIP" evidence="4">
    <location>
        <begin position="23"/>
        <end position="37"/>
    </location>
</feature>
<dbReference type="Gene3D" id="1.20.5.170">
    <property type="match status" value="1"/>
</dbReference>
<evidence type="ECO:0000256" key="2">
    <source>
        <dbReference type="ARBA" id="ARBA00023242"/>
    </source>
</evidence>
<dbReference type="InterPro" id="IPR046347">
    <property type="entry name" value="bZIP_sf"/>
</dbReference>
<dbReference type="PANTHER" id="PTHR40621:SF6">
    <property type="entry name" value="AP-1-LIKE TRANSCRIPTION FACTOR YAP1-RELATED"/>
    <property type="match status" value="1"/>
</dbReference>
<keyword evidence="6" id="KW-1185">Reference proteome</keyword>
<protein>
    <recommendedName>
        <fullName evidence="4">BZIP domain-containing protein</fullName>
    </recommendedName>
</protein>
<proteinExistence type="predicted"/>
<dbReference type="GO" id="GO:0000976">
    <property type="term" value="F:transcription cis-regulatory region binding"/>
    <property type="evidence" value="ECO:0007669"/>
    <property type="project" value="InterPro"/>
</dbReference>
<evidence type="ECO:0000256" key="1">
    <source>
        <dbReference type="ARBA" id="ARBA00004123"/>
    </source>
</evidence>
<dbReference type="PANTHER" id="PTHR40621">
    <property type="entry name" value="TRANSCRIPTION FACTOR KAPC-RELATED"/>
    <property type="match status" value="1"/>
</dbReference>
<evidence type="ECO:0000256" key="3">
    <source>
        <dbReference type="SAM" id="MobiDB-lite"/>
    </source>
</evidence>
<sequence>MVEQCATKRVRVEPVNNAASENRKLRNRLSQKAFRARQSLYIKDLEKKLEWASKPESDQNAKLEETNKTLRGQLLDCHKKLESFQVTLKALADSVAYALGIDQKSAPDLEPISHNDSDDAESEAPPVQSDGQSEWVSENEPSLNSAFYDFSNMPFTTGSLQPQTLILSPKQRSSQPILHEKSQVENGTIVTSSLPRLSSNGMPHFTTRENFDPINLSVSTSFEHLMGPTQYNSYLGNNSIMPHEQNLQVNHTNSPFSDHITVFQTLLRQKLSKSSSLNRSNESLLNSAYFMLSTFIYHRISCQSNCCHIICDIGSSYVVEADVSKLVMGVGSAKGYIGVWDLVQSISPELFRASFELNKQMRERRILRGINLESHLAKLPAPNVAALFSSSQLALSAFVALGMDQGVVQYKLDPVFFERHPELYDSNSGMVASGAHLRPPERCPMIPPRPLDEGVLNSYKSLAAWADLINHVIKSLTVSGDEYTVSAWHVIRHFN</sequence>
<dbReference type="Proteomes" id="UP000326757">
    <property type="component" value="Unassembled WGS sequence"/>
</dbReference>
<organism evidence="5 6">
    <name type="scientific">Monilinia laxa</name>
    <name type="common">Brown rot fungus</name>
    <name type="synonym">Sclerotinia laxa</name>
    <dbReference type="NCBI Taxonomy" id="61186"/>
    <lineage>
        <taxon>Eukaryota</taxon>
        <taxon>Fungi</taxon>
        <taxon>Dikarya</taxon>
        <taxon>Ascomycota</taxon>
        <taxon>Pezizomycotina</taxon>
        <taxon>Leotiomycetes</taxon>
        <taxon>Helotiales</taxon>
        <taxon>Sclerotiniaceae</taxon>
        <taxon>Monilinia</taxon>
    </lineage>
</organism>
<gene>
    <name evidence="5" type="ORF">EYC80_000735</name>
</gene>
<evidence type="ECO:0000259" key="4">
    <source>
        <dbReference type="PROSITE" id="PS00036"/>
    </source>
</evidence>
<comment type="subcellular location">
    <subcellularLocation>
        <location evidence="1">Nucleus</location>
    </subcellularLocation>
</comment>
<feature type="region of interest" description="Disordered" evidence="3">
    <location>
        <begin position="106"/>
        <end position="138"/>
    </location>
</feature>
<keyword evidence="2" id="KW-0539">Nucleus</keyword>
<evidence type="ECO:0000313" key="5">
    <source>
        <dbReference type="EMBL" id="KAB8298556.1"/>
    </source>
</evidence>
<dbReference type="CDD" id="cd14688">
    <property type="entry name" value="bZIP_YAP"/>
    <property type="match status" value="1"/>
</dbReference>
<reference evidence="5 6" key="1">
    <citation type="submission" date="2019-06" db="EMBL/GenBank/DDBJ databases">
        <title>Genome Sequence of the Brown Rot Fungal Pathogen Monilinia laxa.</title>
        <authorList>
            <person name="De Miccolis Angelini R.M."/>
            <person name="Landi L."/>
            <person name="Abate D."/>
            <person name="Pollastro S."/>
            <person name="Romanazzi G."/>
            <person name="Faretra F."/>
        </authorList>
    </citation>
    <scope>NUCLEOTIDE SEQUENCE [LARGE SCALE GENOMIC DNA]</scope>
    <source>
        <strain evidence="5 6">Mlax316</strain>
    </source>
</reference>
<dbReference type="OrthoDB" id="10261951at2759"/>
<dbReference type="PROSITE" id="PS00036">
    <property type="entry name" value="BZIP_BASIC"/>
    <property type="match status" value="1"/>
</dbReference>
<name>A0A5N6K758_MONLA</name>
<dbReference type="EMBL" id="VIGI01000006">
    <property type="protein sequence ID" value="KAB8298556.1"/>
    <property type="molecule type" value="Genomic_DNA"/>
</dbReference>
<dbReference type="InterPro" id="IPR050936">
    <property type="entry name" value="AP-1-like"/>
</dbReference>
<dbReference type="InterPro" id="IPR004827">
    <property type="entry name" value="bZIP"/>
</dbReference>